<dbReference type="AlphaFoldDB" id="A0A133VCH9"/>
<comment type="caution">
    <text evidence="1">The sequence shown here is derived from an EMBL/GenBank/DDBJ whole genome shotgun (WGS) entry which is preliminary data.</text>
</comment>
<protein>
    <submittedName>
        <fullName evidence="1">Uncharacterized protein</fullName>
    </submittedName>
</protein>
<organism evidence="1 2">
    <name type="scientific">candidate division MSBL1 archaeon SCGC-AAA261G05</name>
    <dbReference type="NCBI Taxonomy" id="1698276"/>
    <lineage>
        <taxon>Archaea</taxon>
        <taxon>Methanobacteriati</taxon>
        <taxon>Methanobacteriota</taxon>
        <taxon>candidate division MSBL1</taxon>
    </lineage>
</organism>
<proteinExistence type="predicted"/>
<keyword evidence="2" id="KW-1185">Reference proteome</keyword>
<sequence>MDNDTYVTKRGVESGKAWTWREIKDDVNISDLELKRRYEEIAKKAKNPDHVKFTVTYDFQNPEQKRARIRRFYRNLEKLLEDGGWRKTRSEITFKNLEAAERVRTLAQECGAKAYMSASIEIE</sequence>
<evidence type="ECO:0000313" key="1">
    <source>
        <dbReference type="EMBL" id="KXB04153.1"/>
    </source>
</evidence>
<reference evidence="1 2" key="1">
    <citation type="journal article" date="2016" name="Sci. Rep.">
        <title>Metabolic traits of an uncultured archaeal lineage -MSBL1- from brine pools of the Red Sea.</title>
        <authorList>
            <person name="Mwirichia R."/>
            <person name="Alam I."/>
            <person name="Rashid M."/>
            <person name="Vinu M."/>
            <person name="Ba-Alawi W."/>
            <person name="Anthony Kamau A."/>
            <person name="Kamanda Ngugi D."/>
            <person name="Goker M."/>
            <person name="Klenk H.P."/>
            <person name="Bajic V."/>
            <person name="Stingl U."/>
        </authorList>
    </citation>
    <scope>NUCLEOTIDE SEQUENCE [LARGE SCALE GENOMIC DNA]</scope>
    <source>
        <strain evidence="1">SCGC-AAA261G05</strain>
    </source>
</reference>
<gene>
    <name evidence="1" type="ORF">AKJ47_00450</name>
</gene>
<dbReference type="EMBL" id="LHYA01000003">
    <property type="protein sequence ID" value="KXB04153.1"/>
    <property type="molecule type" value="Genomic_DNA"/>
</dbReference>
<evidence type="ECO:0000313" key="2">
    <source>
        <dbReference type="Proteomes" id="UP000070405"/>
    </source>
</evidence>
<dbReference type="Proteomes" id="UP000070405">
    <property type="component" value="Unassembled WGS sequence"/>
</dbReference>
<name>A0A133VCH9_9EURY</name>
<accession>A0A133VCH9</accession>